<protein>
    <submittedName>
        <fullName evidence="1">Uncharacterized protein</fullName>
    </submittedName>
</protein>
<gene>
    <name evidence="1" type="ORF">LCGC14_2330130</name>
</gene>
<dbReference type="AlphaFoldDB" id="A0A0F9CF30"/>
<proteinExistence type="predicted"/>
<sequence>MKIFEVEITKCSKPTYWYFDQIGVVYEVYETQHPTILRLLDDLKWINKDDCRIKEN</sequence>
<accession>A0A0F9CF30</accession>
<name>A0A0F9CF30_9ZZZZ</name>
<dbReference type="EMBL" id="LAZR01033473">
    <property type="protein sequence ID" value="KKL47978.1"/>
    <property type="molecule type" value="Genomic_DNA"/>
</dbReference>
<comment type="caution">
    <text evidence="1">The sequence shown here is derived from an EMBL/GenBank/DDBJ whole genome shotgun (WGS) entry which is preliminary data.</text>
</comment>
<reference evidence="1" key="1">
    <citation type="journal article" date="2015" name="Nature">
        <title>Complex archaea that bridge the gap between prokaryotes and eukaryotes.</title>
        <authorList>
            <person name="Spang A."/>
            <person name="Saw J.H."/>
            <person name="Jorgensen S.L."/>
            <person name="Zaremba-Niedzwiedzka K."/>
            <person name="Martijn J."/>
            <person name="Lind A.E."/>
            <person name="van Eijk R."/>
            <person name="Schleper C."/>
            <person name="Guy L."/>
            <person name="Ettema T.J."/>
        </authorList>
    </citation>
    <scope>NUCLEOTIDE SEQUENCE</scope>
</reference>
<evidence type="ECO:0000313" key="1">
    <source>
        <dbReference type="EMBL" id="KKL47978.1"/>
    </source>
</evidence>
<organism evidence="1">
    <name type="scientific">marine sediment metagenome</name>
    <dbReference type="NCBI Taxonomy" id="412755"/>
    <lineage>
        <taxon>unclassified sequences</taxon>
        <taxon>metagenomes</taxon>
        <taxon>ecological metagenomes</taxon>
    </lineage>
</organism>